<gene>
    <name evidence="5" type="ORF">I4J89_17000</name>
</gene>
<keyword evidence="1" id="KW-0805">Transcription regulation</keyword>
<keyword evidence="6" id="KW-1185">Reference proteome</keyword>
<evidence type="ECO:0000256" key="2">
    <source>
        <dbReference type="ARBA" id="ARBA00023125"/>
    </source>
</evidence>
<dbReference type="InterPro" id="IPR046335">
    <property type="entry name" value="LacI/GalR-like_sensor"/>
</dbReference>
<evidence type="ECO:0000256" key="1">
    <source>
        <dbReference type="ARBA" id="ARBA00023015"/>
    </source>
</evidence>
<comment type="caution">
    <text evidence="5">The sequence shown here is derived from an EMBL/GenBank/DDBJ whole genome shotgun (WGS) entry which is preliminary data.</text>
</comment>
<dbReference type="SUPFAM" id="SSF53822">
    <property type="entry name" value="Periplasmic binding protein-like I"/>
    <property type="match status" value="1"/>
</dbReference>
<dbReference type="AlphaFoldDB" id="A0A931C6K6"/>
<dbReference type="GO" id="GO:0003700">
    <property type="term" value="F:DNA-binding transcription factor activity"/>
    <property type="evidence" value="ECO:0007669"/>
    <property type="project" value="TreeGrafter"/>
</dbReference>
<dbReference type="EMBL" id="JADQTO010000007">
    <property type="protein sequence ID" value="MBG0563149.1"/>
    <property type="molecule type" value="Genomic_DNA"/>
</dbReference>
<dbReference type="PANTHER" id="PTHR30146:SF153">
    <property type="entry name" value="LACTOSE OPERON REPRESSOR"/>
    <property type="match status" value="1"/>
</dbReference>
<feature type="domain" description="HTH lacI-type" evidence="4">
    <location>
        <begin position="12"/>
        <end position="66"/>
    </location>
</feature>
<dbReference type="PROSITE" id="PS50932">
    <property type="entry name" value="HTH_LACI_2"/>
    <property type="match status" value="1"/>
</dbReference>
<organism evidence="5 6">
    <name type="scientific">Actinoplanes aureus</name>
    <dbReference type="NCBI Taxonomy" id="2792083"/>
    <lineage>
        <taxon>Bacteria</taxon>
        <taxon>Bacillati</taxon>
        <taxon>Actinomycetota</taxon>
        <taxon>Actinomycetes</taxon>
        <taxon>Micromonosporales</taxon>
        <taxon>Micromonosporaceae</taxon>
        <taxon>Actinoplanes</taxon>
    </lineage>
</organism>
<protein>
    <submittedName>
        <fullName evidence="5">LacI family DNA-binding transcriptional regulator</fullName>
    </submittedName>
</protein>
<dbReference type="CDD" id="cd01392">
    <property type="entry name" value="HTH_LacI"/>
    <property type="match status" value="1"/>
</dbReference>
<dbReference type="InterPro" id="IPR028082">
    <property type="entry name" value="Peripla_BP_I"/>
</dbReference>
<evidence type="ECO:0000259" key="4">
    <source>
        <dbReference type="PROSITE" id="PS50932"/>
    </source>
</evidence>
<dbReference type="InterPro" id="IPR000843">
    <property type="entry name" value="HTH_LacI"/>
</dbReference>
<dbReference type="RefSeq" id="WP_196414949.1">
    <property type="nucleotide sequence ID" value="NZ_JADQTO010000007.1"/>
</dbReference>
<dbReference type="InterPro" id="IPR010982">
    <property type="entry name" value="Lambda_DNA-bd_dom_sf"/>
</dbReference>
<proteinExistence type="predicted"/>
<dbReference type="Pfam" id="PF13377">
    <property type="entry name" value="Peripla_BP_3"/>
    <property type="match status" value="1"/>
</dbReference>
<dbReference type="GO" id="GO:0000976">
    <property type="term" value="F:transcription cis-regulatory region binding"/>
    <property type="evidence" value="ECO:0007669"/>
    <property type="project" value="TreeGrafter"/>
</dbReference>
<dbReference type="Proteomes" id="UP000598146">
    <property type="component" value="Unassembled WGS sequence"/>
</dbReference>
<dbReference type="SUPFAM" id="SSF47413">
    <property type="entry name" value="lambda repressor-like DNA-binding domains"/>
    <property type="match status" value="1"/>
</dbReference>
<keyword evidence="2 5" id="KW-0238">DNA-binding</keyword>
<dbReference type="SMART" id="SM00354">
    <property type="entry name" value="HTH_LACI"/>
    <property type="match status" value="1"/>
</dbReference>
<dbReference type="PANTHER" id="PTHR30146">
    <property type="entry name" value="LACI-RELATED TRANSCRIPTIONAL REPRESSOR"/>
    <property type="match status" value="1"/>
</dbReference>
<sequence>MKQGDETSARRATVRDVAAQTGLSIATVSRVLNGRANVAPHTRDRVLSAMGSLGRQAPQRRGGRAERATGVFVRCPYVLTDYFGLIVSAVAEALEPHGLEVILNAGVAAQRDRVLPGLTGRRNVAGAVLILPPEPGAELVRLRDRGFPFVVVDPRTPPPRNLAAVSAAHFAGARRLTAHLIELGHRRIGIIGGPRDWLASENRFAGYLSPLADAGVLQAPELTRFVAEPTTELGHRAAAELLDLPDRPTALVAFNDKMAIGALRAAAERGLRVPDDLSVAGFDDIELAEACHPLLTTVRQPLGEMGRMAVNLLLRMLGGHHLEALHVELATELVVRDSTGPARS</sequence>
<accession>A0A931C6K6</accession>
<name>A0A931C6K6_9ACTN</name>
<keyword evidence="3" id="KW-0804">Transcription</keyword>
<dbReference type="Gene3D" id="3.40.50.2300">
    <property type="match status" value="2"/>
</dbReference>
<dbReference type="Gene3D" id="1.10.260.40">
    <property type="entry name" value="lambda repressor-like DNA-binding domains"/>
    <property type="match status" value="1"/>
</dbReference>
<evidence type="ECO:0000313" key="5">
    <source>
        <dbReference type="EMBL" id="MBG0563149.1"/>
    </source>
</evidence>
<evidence type="ECO:0000256" key="3">
    <source>
        <dbReference type="ARBA" id="ARBA00023163"/>
    </source>
</evidence>
<reference evidence="5" key="1">
    <citation type="submission" date="2020-11" db="EMBL/GenBank/DDBJ databases">
        <title>Isolation and identification of active actinomycetes.</title>
        <authorList>
            <person name="Sun X."/>
        </authorList>
    </citation>
    <scope>NUCLEOTIDE SEQUENCE</scope>
    <source>
        <strain evidence="5">NEAU-A11</strain>
    </source>
</reference>
<evidence type="ECO:0000313" key="6">
    <source>
        <dbReference type="Proteomes" id="UP000598146"/>
    </source>
</evidence>
<dbReference type="Pfam" id="PF00356">
    <property type="entry name" value="LacI"/>
    <property type="match status" value="1"/>
</dbReference>